<evidence type="ECO:0008006" key="12">
    <source>
        <dbReference type="Google" id="ProtNLM"/>
    </source>
</evidence>
<dbReference type="PANTHER" id="PTHR42643">
    <property type="entry name" value="IONOTROPIC RECEPTOR 20A-RELATED"/>
    <property type="match status" value="1"/>
</dbReference>
<evidence type="ECO:0000256" key="6">
    <source>
        <dbReference type="ARBA" id="ARBA00023170"/>
    </source>
</evidence>
<evidence type="ECO:0000313" key="10">
    <source>
        <dbReference type="EMBL" id="CAG7833005.1"/>
    </source>
</evidence>
<sequence>MIHVSRLSCIHLALTWACSAFCIGDAEKLKDPFLVSSLLNFFTPSQIHRTCEVILTSPHATLPIKIQELFTLEIPKKIISQNLTQRAAKQTLKFTGNCFNVVLFDNLKFDKVVKTLYLVIPIRQPEQIHYVFILTRETLQENKSRHDWIRKEIKYSTEIIFHVNGTLLAQKWFEDKISYLRCGIIRKHPFSIWSNGRNLGWAISMIEEIQTHYNLTIDPDYNHLGYSQLSNGSWPGFMQDFMDGTLDFIVTFSHTYERESLGEYSTPILYSPVIFITLKPTASLKWLAIFYPFSSMVWVFLALSSLTTVLVLGVEFKIFKKKDPFFRALLIPFAAILQQSLAFNSRSFLGIVFLFMSVILNTYYNSNFLAYVTSPTIDEVPRSFEELSNARDYNIVLTYLPGDLLDEFLKTTNVPAYSNVRKRSVPEKEFPKCAVAVLNDKTVCIGYEFILNSLLAENLTLDHGFDPVVRSSSPVMSLLNIGFTRGFKHLQFFNGIIAYLRDTGLISKWVGMATEVLKNIGKDWMRSLENTQNYRKLLELRERLEDRVVKPLGWLNFQLTFSGLVFGGCLSLIAFIWEKIYDDRRIFLRRRRRHPQ</sequence>
<evidence type="ECO:0000256" key="9">
    <source>
        <dbReference type="SAM" id="SignalP"/>
    </source>
</evidence>
<keyword evidence="2" id="KW-1003">Cell membrane</keyword>
<proteinExistence type="predicted"/>
<keyword evidence="3 8" id="KW-0812">Transmembrane</keyword>
<evidence type="ECO:0000256" key="1">
    <source>
        <dbReference type="ARBA" id="ARBA00004651"/>
    </source>
</evidence>
<keyword evidence="4 8" id="KW-1133">Transmembrane helix</keyword>
<keyword evidence="9" id="KW-0732">Signal</keyword>
<dbReference type="EMBL" id="CAJVCH010568003">
    <property type="protein sequence ID" value="CAG7833005.1"/>
    <property type="molecule type" value="Genomic_DNA"/>
</dbReference>
<accession>A0A8J2LF76</accession>
<feature type="transmembrane region" description="Helical" evidence="8">
    <location>
        <begin position="286"/>
        <end position="312"/>
    </location>
</feature>
<name>A0A8J2LF76_9HEXA</name>
<dbReference type="InterPro" id="IPR052192">
    <property type="entry name" value="Insect_Ionotropic_Sensory_Rcpt"/>
</dbReference>
<feature type="transmembrane region" description="Helical" evidence="8">
    <location>
        <begin position="553"/>
        <end position="577"/>
    </location>
</feature>
<dbReference type="AlphaFoldDB" id="A0A8J2LF76"/>
<keyword evidence="7" id="KW-0325">Glycoprotein</keyword>
<evidence type="ECO:0000256" key="7">
    <source>
        <dbReference type="ARBA" id="ARBA00023180"/>
    </source>
</evidence>
<keyword evidence="5 8" id="KW-0472">Membrane</keyword>
<comment type="subcellular location">
    <subcellularLocation>
        <location evidence="1">Cell membrane</location>
        <topology evidence="1">Multi-pass membrane protein</topology>
    </subcellularLocation>
</comment>
<keyword evidence="6" id="KW-0675">Receptor</keyword>
<keyword evidence="11" id="KW-1185">Reference proteome</keyword>
<dbReference type="Proteomes" id="UP000708208">
    <property type="component" value="Unassembled WGS sequence"/>
</dbReference>
<feature type="transmembrane region" description="Helical" evidence="8">
    <location>
        <begin position="347"/>
        <end position="364"/>
    </location>
</feature>
<dbReference type="GO" id="GO:0005886">
    <property type="term" value="C:plasma membrane"/>
    <property type="evidence" value="ECO:0007669"/>
    <property type="project" value="UniProtKB-SubCell"/>
</dbReference>
<evidence type="ECO:0000313" key="11">
    <source>
        <dbReference type="Proteomes" id="UP000708208"/>
    </source>
</evidence>
<protein>
    <recommendedName>
        <fullName evidence="12">Ionotropic receptor</fullName>
    </recommendedName>
</protein>
<evidence type="ECO:0000256" key="3">
    <source>
        <dbReference type="ARBA" id="ARBA00022692"/>
    </source>
</evidence>
<evidence type="ECO:0000256" key="8">
    <source>
        <dbReference type="SAM" id="Phobius"/>
    </source>
</evidence>
<feature type="chain" id="PRO_5035329038" description="Ionotropic receptor" evidence="9">
    <location>
        <begin position="21"/>
        <end position="596"/>
    </location>
</feature>
<organism evidence="10 11">
    <name type="scientific">Allacma fusca</name>
    <dbReference type="NCBI Taxonomy" id="39272"/>
    <lineage>
        <taxon>Eukaryota</taxon>
        <taxon>Metazoa</taxon>
        <taxon>Ecdysozoa</taxon>
        <taxon>Arthropoda</taxon>
        <taxon>Hexapoda</taxon>
        <taxon>Collembola</taxon>
        <taxon>Symphypleona</taxon>
        <taxon>Sminthuridae</taxon>
        <taxon>Allacma</taxon>
    </lineage>
</organism>
<evidence type="ECO:0000256" key="4">
    <source>
        <dbReference type="ARBA" id="ARBA00022989"/>
    </source>
</evidence>
<dbReference type="PANTHER" id="PTHR42643:SF24">
    <property type="entry name" value="IONOTROPIC RECEPTOR 60A"/>
    <property type="match status" value="1"/>
</dbReference>
<comment type="caution">
    <text evidence="10">The sequence shown here is derived from an EMBL/GenBank/DDBJ whole genome shotgun (WGS) entry which is preliminary data.</text>
</comment>
<feature type="signal peptide" evidence="9">
    <location>
        <begin position="1"/>
        <end position="20"/>
    </location>
</feature>
<reference evidence="10" key="1">
    <citation type="submission" date="2021-06" db="EMBL/GenBank/DDBJ databases">
        <authorList>
            <person name="Hodson N. C."/>
            <person name="Mongue J. A."/>
            <person name="Jaron S. K."/>
        </authorList>
    </citation>
    <scope>NUCLEOTIDE SEQUENCE</scope>
</reference>
<evidence type="ECO:0000256" key="5">
    <source>
        <dbReference type="ARBA" id="ARBA00023136"/>
    </source>
</evidence>
<evidence type="ECO:0000256" key="2">
    <source>
        <dbReference type="ARBA" id="ARBA00022475"/>
    </source>
</evidence>
<gene>
    <name evidence="10" type="ORF">AFUS01_LOCUS42657</name>
</gene>